<keyword evidence="1" id="KW-0808">Transferase</keyword>
<evidence type="ECO:0000256" key="1">
    <source>
        <dbReference type="ARBA" id="ARBA00022679"/>
    </source>
</evidence>
<reference evidence="2 3" key="1">
    <citation type="submission" date="2023-01" db="EMBL/GenBank/DDBJ databases">
        <title>Novel species of the genus Asticcacaulis isolated from rivers.</title>
        <authorList>
            <person name="Lu H."/>
        </authorList>
    </citation>
    <scope>NUCLEOTIDE SEQUENCE [LARGE SCALE GENOMIC DNA]</scope>
    <source>
        <strain evidence="2 3">LKC15W</strain>
    </source>
</reference>
<keyword evidence="3" id="KW-1185">Reference proteome</keyword>
<evidence type="ECO:0000313" key="3">
    <source>
        <dbReference type="Proteomes" id="UP001218579"/>
    </source>
</evidence>
<dbReference type="Proteomes" id="UP001218579">
    <property type="component" value="Unassembled WGS sequence"/>
</dbReference>
<gene>
    <name evidence="2" type="ORF">PQU98_08465</name>
</gene>
<feature type="non-terminal residue" evidence="2">
    <location>
        <position position="1"/>
    </location>
</feature>
<dbReference type="InterPro" id="IPR023606">
    <property type="entry name" value="CoA-Trfase_III_dom_1_sf"/>
</dbReference>
<dbReference type="RefSeq" id="WP_272744462.1">
    <property type="nucleotide sequence ID" value="NZ_JAQQKV010000001.1"/>
</dbReference>
<evidence type="ECO:0000313" key="2">
    <source>
        <dbReference type="EMBL" id="MDC7676160.1"/>
    </source>
</evidence>
<organism evidence="2 3">
    <name type="scientific">Asticcacaulis machinosus</name>
    <dbReference type="NCBI Taxonomy" id="2984211"/>
    <lineage>
        <taxon>Bacteria</taxon>
        <taxon>Pseudomonadati</taxon>
        <taxon>Pseudomonadota</taxon>
        <taxon>Alphaproteobacteria</taxon>
        <taxon>Caulobacterales</taxon>
        <taxon>Caulobacteraceae</taxon>
        <taxon>Asticcacaulis</taxon>
    </lineage>
</organism>
<proteinExistence type="predicted"/>
<dbReference type="Gene3D" id="3.40.50.10540">
    <property type="entry name" value="Crotonobetainyl-coa:carnitine coa-transferase, domain 1"/>
    <property type="match status" value="2"/>
</dbReference>
<dbReference type="EMBL" id="JAQQKV010000001">
    <property type="protein sequence ID" value="MDC7676160.1"/>
    <property type="molecule type" value="Genomic_DNA"/>
</dbReference>
<dbReference type="InterPro" id="IPR003673">
    <property type="entry name" value="CoA-Trfase_fam_III"/>
</dbReference>
<dbReference type="InterPro" id="IPR050483">
    <property type="entry name" value="CoA-transferase_III_domain"/>
</dbReference>
<dbReference type="PANTHER" id="PTHR48207:SF3">
    <property type="entry name" value="SUCCINATE--HYDROXYMETHYLGLUTARATE COA-TRANSFERASE"/>
    <property type="match status" value="1"/>
</dbReference>
<comment type="caution">
    <text evidence="2">The sequence shown here is derived from an EMBL/GenBank/DDBJ whole genome shotgun (WGS) entry which is preliminary data.</text>
</comment>
<protein>
    <submittedName>
        <fullName evidence="2">CaiB/BaiF CoA-transferase family protein</fullName>
    </submittedName>
</protein>
<dbReference type="Pfam" id="PF02515">
    <property type="entry name" value="CoA_transf_3"/>
    <property type="match status" value="1"/>
</dbReference>
<dbReference type="SUPFAM" id="SSF89796">
    <property type="entry name" value="CoA-transferase family III (CaiB/BaiF)"/>
    <property type="match status" value="1"/>
</dbReference>
<dbReference type="PANTHER" id="PTHR48207">
    <property type="entry name" value="SUCCINATE--HYDROXYMETHYLGLUTARATE COA-TRANSFERASE"/>
    <property type="match status" value="1"/>
</dbReference>
<sequence length="267" mass="28847">DSLKAVNPRLVYVSITGFGQDGPYAHRAGYDYIIQGMSGLMDITGEPHREPQKVGVAVVDLFTGVYASTAILAALRQRDMTGEGSHIDMALMDCAVAMLANQAMNYLTSGISPSRLGNAHPNIAPYQVFAVKDGHVIIAVGNDQQFRRFCQMLEADYVVENTAYQTNSGRVASRVQLEAALTPFMMMHTRSELLAKLEAAGVPAGPINRISDVFNDLQVIHRGMRLELGAVSGVASPIVINGARMVADGPSPKLGEGEADFREQLRR</sequence>
<accession>A0ABT5HIU5</accession>
<name>A0ABT5HIU5_9CAUL</name>